<feature type="signal peptide" evidence="2">
    <location>
        <begin position="1"/>
        <end position="18"/>
    </location>
</feature>
<dbReference type="Proteomes" id="UP000327157">
    <property type="component" value="Chromosome 11"/>
</dbReference>
<protein>
    <submittedName>
        <fullName evidence="3">Uncharacterized protein</fullName>
    </submittedName>
</protein>
<accession>A0A5N5FVI1</accession>
<sequence>MTRSKGLILAFSLKSWLSSFPCESDSIKSEPGGRGFLQNFVQHSPEERGNGLERGVSIAATLSIELAAIAFKLLSSLQVACLPLTKPLSLSPPLPPSLSSSLQAACLPTKSHTEPSIPPNATLTDNNAHPTITPNRAMLTLDGDSRHSNRWHLRKKLKASE</sequence>
<reference evidence="4" key="2">
    <citation type="submission" date="2019-10" db="EMBL/GenBank/DDBJ databases">
        <title>A de novo genome assembly of a pear dwarfing rootstock.</title>
        <authorList>
            <person name="Wang F."/>
            <person name="Wang J."/>
            <person name="Li S."/>
            <person name="Zhang Y."/>
            <person name="Fang M."/>
            <person name="Ma L."/>
            <person name="Zhao Y."/>
            <person name="Jiang S."/>
        </authorList>
    </citation>
    <scope>NUCLEOTIDE SEQUENCE [LARGE SCALE GENOMIC DNA]</scope>
</reference>
<evidence type="ECO:0000313" key="4">
    <source>
        <dbReference type="Proteomes" id="UP000327157"/>
    </source>
</evidence>
<keyword evidence="4" id="KW-1185">Reference proteome</keyword>
<feature type="chain" id="PRO_5024402529" evidence="2">
    <location>
        <begin position="19"/>
        <end position="161"/>
    </location>
</feature>
<evidence type="ECO:0000313" key="3">
    <source>
        <dbReference type="EMBL" id="KAB2607119.1"/>
    </source>
</evidence>
<keyword evidence="2" id="KW-0732">Signal</keyword>
<gene>
    <name evidence="3" type="ORF">D8674_006836</name>
</gene>
<comment type="caution">
    <text evidence="3">The sequence shown here is derived from an EMBL/GenBank/DDBJ whole genome shotgun (WGS) entry which is preliminary data.</text>
</comment>
<reference evidence="3 4" key="3">
    <citation type="submission" date="2019-11" db="EMBL/GenBank/DDBJ databases">
        <title>A de novo genome assembly of a pear dwarfing rootstock.</title>
        <authorList>
            <person name="Wang F."/>
            <person name="Wang J."/>
            <person name="Li S."/>
            <person name="Zhang Y."/>
            <person name="Fang M."/>
            <person name="Ma L."/>
            <person name="Zhao Y."/>
            <person name="Jiang S."/>
        </authorList>
    </citation>
    <scope>NUCLEOTIDE SEQUENCE [LARGE SCALE GENOMIC DNA]</scope>
    <source>
        <strain evidence="3">S2</strain>
        <tissue evidence="3">Leaf</tissue>
    </source>
</reference>
<evidence type="ECO:0000256" key="2">
    <source>
        <dbReference type="SAM" id="SignalP"/>
    </source>
</evidence>
<feature type="compositionally biased region" description="Polar residues" evidence="1">
    <location>
        <begin position="119"/>
        <end position="130"/>
    </location>
</feature>
<reference evidence="3 4" key="1">
    <citation type="submission" date="2019-09" db="EMBL/GenBank/DDBJ databases">
        <authorList>
            <person name="Ou C."/>
        </authorList>
    </citation>
    <scope>NUCLEOTIDE SEQUENCE [LARGE SCALE GENOMIC DNA]</scope>
    <source>
        <strain evidence="3">S2</strain>
        <tissue evidence="3">Leaf</tissue>
    </source>
</reference>
<organism evidence="3 4">
    <name type="scientific">Pyrus ussuriensis x Pyrus communis</name>
    <dbReference type="NCBI Taxonomy" id="2448454"/>
    <lineage>
        <taxon>Eukaryota</taxon>
        <taxon>Viridiplantae</taxon>
        <taxon>Streptophyta</taxon>
        <taxon>Embryophyta</taxon>
        <taxon>Tracheophyta</taxon>
        <taxon>Spermatophyta</taxon>
        <taxon>Magnoliopsida</taxon>
        <taxon>eudicotyledons</taxon>
        <taxon>Gunneridae</taxon>
        <taxon>Pentapetalae</taxon>
        <taxon>rosids</taxon>
        <taxon>fabids</taxon>
        <taxon>Rosales</taxon>
        <taxon>Rosaceae</taxon>
        <taxon>Amygdaloideae</taxon>
        <taxon>Maleae</taxon>
        <taxon>Pyrus</taxon>
    </lineage>
</organism>
<evidence type="ECO:0000256" key="1">
    <source>
        <dbReference type="SAM" id="MobiDB-lite"/>
    </source>
</evidence>
<feature type="region of interest" description="Disordered" evidence="1">
    <location>
        <begin position="109"/>
        <end position="130"/>
    </location>
</feature>
<dbReference type="AlphaFoldDB" id="A0A5N5FVI1"/>
<name>A0A5N5FVI1_9ROSA</name>
<proteinExistence type="predicted"/>
<dbReference type="EMBL" id="SMOL01000559">
    <property type="protein sequence ID" value="KAB2607119.1"/>
    <property type="molecule type" value="Genomic_DNA"/>
</dbReference>